<dbReference type="PANTHER" id="PTHR21197">
    <property type="entry name" value="UDP-GALACTOPYRANOSE MUTASE"/>
    <property type="match status" value="1"/>
</dbReference>
<evidence type="ECO:0000313" key="2">
    <source>
        <dbReference type="EMBL" id="OGG00904.1"/>
    </source>
</evidence>
<evidence type="ECO:0000259" key="1">
    <source>
        <dbReference type="Pfam" id="PF01593"/>
    </source>
</evidence>
<dbReference type="GO" id="GO:0016491">
    <property type="term" value="F:oxidoreductase activity"/>
    <property type="evidence" value="ECO:0007669"/>
    <property type="project" value="InterPro"/>
</dbReference>
<dbReference type="Proteomes" id="UP000177396">
    <property type="component" value="Unassembled WGS sequence"/>
</dbReference>
<dbReference type="GO" id="GO:0008767">
    <property type="term" value="F:UDP-galactopyranose mutase activity"/>
    <property type="evidence" value="ECO:0007669"/>
    <property type="project" value="TreeGrafter"/>
</dbReference>
<sequence>LKVFILIKVEVKNDNSFQVVVIGAGLAGLSSAYELTKAGKKVLLVEQWDNVGGLARTIDVNGFRFDTGPHRWYTKNDMVNNWMLRLMNKEIIKVPRLTRIYFDNKFFHYPIQIKSTILGMGILKTSLAVFDYLLVQLKSLVKKREAVTIEEGYIDQFGRTLYEMFFRRYTEKLWGRSCRQISSDWLGQRSRGFNIGTVIKNSLFNKEKVVSFIDEFSYPRQGIGRIAERLAKGVIKGGGKILLNSPVVKVSHRQGKIASVTVNNGKSQKEINGRQFISTMAISDLIKALHPPPPAKILNVNRKCQYRDEVQVVLFINKTHITKDTWIYVHSLDLPFIRFMEMDNWSKSLSPKGCTSIVFEIACNYGDNIWQKKDAELVELVTGKFISEFKLITRENIIGSYVHRVPKEYPVYHLRYRQDLKILKKYLHRFVNLQIAGRNGIFRYNNMDHSIEMGLYAAWNIIEGSRKFDIESVNIEREYLEEKKVKVSFPELPEDQYVEEKKN</sequence>
<accession>A0A1F5YLD0</accession>
<feature type="domain" description="Amine oxidase" evidence="1">
    <location>
        <begin position="26"/>
        <end position="296"/>
    </location>
</feature>
<dbReference type="Gene3D" id="3.50.50.60">
    <property type="entry name" value="FAD/NAD(P)-binding domain"/>
    <property type="match status" value="1"/>
</dbReference>
<evidence type="ECO:0000313" key="3">
    <source>
        <dbReference type="Proteomes" id="UP000177396"/>
    </source>
</evidence>
<dbReference type="InterPro" id="IPR002937">
    <property type="entry name" value="Amino_oxidase"/>
</dbReference>
<dbReference type="SUPFAM" id="SSF51971">
    <property type="entry name" value="Nucleotide-binding domain"/>
    <property type="match status" value="1"/>
</dbReference>
<gene>
    <name evidence="2" type="ORF">A2153_03325</name>
</gene>
<feature type="non-terminal residue" evidence="2">
    <location>
        <position position="1"/>
    </location>
</feature>
<dbReference type="GO" id="GO:0005829">
    <property type="term" value="C:cytosol"/>
    <property type="evidence" value="ECO:0007669"/>
    <property type="project" value="TreeGrafter"/>
</dbReference>
<dbReference type="NCBIfam" id="NF005548">
    <property type="entry name" value="PRK07208.1-4"/>
    <property type="match status" value="1"/>
</dbReference>
<reference evidence="2 3" key="1">
    <citation type="journal article" date="2016" name="Nat. Commun.">
        <title>Thousands of microbial genomes shed light on interconnected biogeochemical processes in an aquifer system.</title>
        <authorList>
            <person name="Anantharaman K."/>
            <person name="Brown C.T."/>
            <person name="Hug L.A."/>
            <person name="Sharon I."/>
            <person name="Castelle C.J."/>
            <person name="Probst A.J."/>
            <person name="Thomas B.C."/>
            <person name="Singh A."/>
            <person name="Wilkins M.J."/>
            <person name="Karaoz U."/>
            <person name="Brodie E.L."/>
            <person name="Williams K.H."/>
            <person name="Hubbard S.S."/>
            <person name="Banfield J.F."/>
        </authorList>
    </citation>
    <scope>NUCLEOTIDE SEQUENCE [LARGE SCALE GENOMIC DNA]</scope>
</reference>
<comment type="caution">
    <text evidence="2">The sequence shown here is derived from an EMBL/GenBank/DDBJ whole genome shotgun (WGS) entry which is preliminary data.</text>
</comment>
<dbReference type="EMBL" id="MFJB01000007">
    <property type="protein sequence ID" value="OGG00904.1"/>
    <property type="molecule type" value="Genomic_DNA"/>
</dbReference>
<dbReference type="Pfam" id="PF01593">
    <property type="entry name" value="Amino_oxidase"/>
    <property type="match status" value="1"/>
</dbReference>
<organism evidence="2 3">
    <name type="scientific">Candidatus Gottesmanbacteria bacterium RBG_16_38_7b</name>
    <dbReference type="NCBI Taxonomy" id="1798372"/>
    <lineage>
        <taxon>Bacteria</taxon>
        <taxon>Candidatus Gottesmaniibacteriota</taxon>
    </lineage>
</organism>
<proteinExistence type="predicted"/>
<protein>
    <recommendedName>
        <fullName evidence="1">Amine oxidase domain-containing protein</fullName>
    </recommendedName>
</protein>
<name>A0A1F5YLD0_9BACT</name>
<dbReference type="AlphaFoldDB" id="A0A1F5YLD0"/>
<dbReference type="PANTHER" id="PTHR21197:SF0">
    <property type="entry name" value="UDP-GALACTOPYRANOSE MUTASE"/>
    <property type="match status" value="1"/>
</dbReference>
<dbReference type="GO" id="GO:0050660">
    <property type="term" value="F:flavin adenine dinucleotide binding"/>
    <property type="evidence" value="ECO:0007669"/>
    <property type="project" value="TreeGrafter"/>
</dbReference>
<dbReference type="InterPro" id="IPR036188">
    <property type="entry name" value="FAD/NAD-bd_sf"/>
</dbReference>
<dbReference type="PRINTS" id="PR00419">
    <property type="entry name" value="ADXRDTASE"/>
</dbReference>